<sequence length="459" mass="49787">VAGYAVGWWSSGGQRCICSCEVSGSVDRDIIGVLQRQLDRCGPDQLTSPPPTTCHCDAGSAWVGAAAGFAVGVVMSDHPPAPSWLRSLIPGARLYVRYPGEDLWHKRLLCGRVRADGWSWVVLTPTEDQHEEDFVDAAEILACGPKGGTPVKLYGKHLFRMEHRSNTPYSDFMAAGLKLADELVSAGGGGPAPPPEAGPLAPLADADVERDPATKWISLESRFGYAAGDPIDVVGQPFLRSGDRGLLELAEGPIAVGISDTAVTGLTPRAGPLDSRLLGTSSDATFKRQSFAQRSQLLETGDNQRWMVQGPPTMRWVCLARVEGNTTPKQRHFWRRQVLGLVPTDPGVEEHSFLRELIETAVARGGINVAALESFETVSRRFQLREELYAEALRIAEAGDHGDDLDERRLFLGNHRSKGLAILAVRNCVERLLDLFSLVRVGSDSCVHKRGGCVRASRP</sequence>
<feature type="non-terminal residue" evidence="1">
    <location>
        <position position="1"/>
    </location>
</feature>
<comment type="caution">
    <text evidence="1">The sequence shown here is derived from an EMBL/GenBank/DDBJ whole genome shotgun (WGS) entry which is preliminary data.</text>
</comment>
<evidence type="ECO:0008006" key="3">
    <source>
        <dbReference type="Google" id="ProtNLM"/>
    </source>
</evidence>
<name>A0ABN9V5H0_9DINO</name>
<dbReference type="Proteomes" id="UP001189429">
    <property type="component" value="Unassembled WGS sequence"/>
</dbReference>
<gene>
    <name evidence="1" type="ORF">PCOR1329_LOCUS54876</name>
</gene>
<accession>A0ABN9V5H0</accession>
<dbReference type="EMBL" id="CAUYUJ010016715">
    <property type="protein sequence ID" value="CAK0868104.1"/>
    <property type="molecule type" value="Genomic_DNA"/>
</dbReference>
<proteinExistence type="predicted"/>
<keyword evidence="2" id="KW-1185">Reference proteome</keyword>
<evidence type="ECO:0000313" key="1">
    <source>
        <dbReference type="EMBL" id="CAK0868104.1"/>
    </source>
</evidence>
<protein>
    <recommendedName>
        <fullName evidence="3">Rubisco LSMT substrate-binding domain-containing protein</fullName>
    </recommendedName>
</protein>
<evidence type="ECO:0000313" key="2">
    <source>
        <dbReference type="Proteomes" id="UP001189429"/>
    </source>
</evidence>
<organism evidence="1 2">
    <name type="scientific">Prorocentrum cordatum</name>
    <dbReference type="NCBI Taxonomy" id="2364126"/>
    <lineage>
        <taxon>Eukaryota</taxon>
        <taxon>Sar</taxon>
        <taxon>Alveolata</taxon>
        <taxon>Dinophyceae</taxon>
        <taxon>Prorocentrales</taxon>
        <taxon>Prorocentraceae</taxon>
        <taxon>Prorocentrum</taxon>
    </lineage>
</organism>
<reference evidence="1" key="1">
    <citation type="submission" date="2023-10" db="EMBL/GenBank/DDBJ databases">
        <authorList>
            <person name="Chen Y."/>
            <person name="Shah S."/>
            <person name="Dougan E. K."/>
            <person name="Thang M."/>
            <person name="Chan C."/>
        </authorList>
    </citation>
    <scope>NUCLEOTIDE SEQUENCE [LARGE SCALE GENOMIC DNA]</scope>
</reference>